<dbReference type="CDD" id="cd01392">
    <property type="entry name" value="HTH_LacI"/>
    <property type="match status" value="1"/>
</dbReference>
<dbReference type="InterPro" id="IPR028082">
    <property type="entry name" value="Peripla_BP_I"/>
</dbReference>
<gene>
    <name evidence="6" type="ORF">BW730_07725</name>
</gene>
<name>A0A1Q2CMR6_9ACTN</name>
<sequence>MLDVAQEAGVSRATVSLVLRGEGVIGQETRDHVVSVAKRLGYVYDRRAAQLRSGASNVVGLIITDSRNPFFMEFTDAIEGPLAAEEKVLLVAFTHDDVESQRRILRRFIEDRVKDIILVPAIGTTAAELQELKTVANVVLATRPVRGSGLPCVASDATFGSRTGAEHLLWHGAKRLAFYGGISDSPTRRQRAAGFAAAVAEAGAELVAPWNVASHPSAEQVFGQVKDLIRLGEVPDAIACNSDPIAFGVMRALADSGVAIGEEVRVIGFDDLAYSSLWRPSLTSLRVEPKVLGELTAGAILRPRRGGHLHKPTLVTRESCGCR</sequence>
<dbReference type="KEGG" id="tes:BW730_07725"/>
<reference evidence="7" key="1">
    <citation type="submission" date="2017-02" db="EMBL/GenBank/DDBJ databases">
        <title>Tessaracoccus aquaemaris sp. nov., isolated from the intestine of a Korean rockfish, Sebastes schlegelii, in a marine aquaculture pond.</title>
        <authorList>
            <person name="Tak E.J."/>
            <person name="Bae J.-W."/>
        </authorList>
    </citation>
    <scope>NUCLEOTIDE SEQUENCE [LARGE SCALE GENOMIC DNA]</scope>
    <source>
        <strain evidence="7">NSG39</strain>
    </source>
</reference>
<dbReference type="Pfam" id="PF00356">
    <property type="entry name" value="LacI"/>
    <property type="match status" value="1"/>
</dbReference>
<evidence type="ECO:0000256" key="1">
    <source>
        <dbReference type="ARBA" id="ARBA00022491"/>
    </source>
</evidence>
<dbReference type="SUPFAM" id="SSF47413">
    <property type="entry name" value="lambda repressor-like DNA-binding domains"/>
    <property type="match status" value="1"/>
</dbReference>
<dbReference type="PANTHER" id="PTHR30146">
    <property type="entry name" value="LACI-RELATED TRANSCRIPTIONAL REPRESSOR"/>
    <property type="match status" value="1"/>
</dbReference>
<dbReference type="PROSITE" id="PS50932">
    <property type="entry name" value="HTH_LACI_2"/>
    <property type="match status" value="1"/>
</dbReference>
<evidence type="ECO:0000313" key="7">
    <source>
        <dbReference type="Proteomes" id="UP000188145"/>
    </source>
</evidence>
<dbReference type="STRING" id="1332264.BW730_07725"/>
<dbReference type="GO" id="GO:0000976">
    <property type="term" value="F:transcription cis-regulatory region binding"/>
    <property type="evidence" value="ECO:0007669"/>
    <property type="project" value="TreeGrafter"/>
</dbReference>
<keyword evidence="1" id="KW-0678">Repressor</keyword>
<dbReference type="Proteomes" id="UP000188145">
    <property type="component" value="Chromosome"/>
</dbReference>
<proteinExistence type="predicted"/>
<feature type="domain" description="HTH lacI-type" evidence="5">
    <location>
        <begin position="1"/>
        <end position="53"/>
    </location>
</feature>
<evidence type="ECO:0000313" key="6">
    <source>
        <dbReference type="EMBL" id="AQP47407.1"/>
    </source>
</evidence>
<dbReference type="PROSITE" id="PS00356">
    <property type="entry name" value="HTH_LACI_1"/>
    <property type="match status" value="1"/>
</dbReference>
<dbReference type="InterPro" id="IPR001761">
    <property type="entry name" value="Peripla_BP/Lac1_sug-bd_dom"/>
</dbReference>
<dbReference type="AlphaFoldDB" id="A0A1Q2CMR6"/>
<dbReference type="InterPro" id="IPR010982">
    <property type="entry name" value="Lambda_DNA-bd_dom_sf"/>
</dbReference>
<keyword evidence="7" id="KW-1185">Reference proteome</keyword>
<dbReference type="Gene3D" id="1.10.260.40">
    <property type="entry name" value="lambda repressor-like DNA-binding domains"/>
    <property type="match status" value="1"/>
</dbReference>
<dbReference type="EMBL" id="CP019606">
    <property type="protein sequence ID" value="AQP47407.1"/>
    <property type="molecule type" value="Genomic_DNA"/>
</dbReference>
<evidence type="ECO:0000256" key="4">
    <source>
        <dbReference type="ARBA" id="ARBA00023163"/>
    </source>
</evidence>
<accession>A0A1Q2CMR6</accession>
<keyword evidence="2" id="KW-0805">Transcription regulation</keyword>
<dbReference type="Pfam" id="PF00532">
    <property type="entry name" value="Peripla_BP_1"/>
    <property type="match status" value="1"/>
</dbReference>
<dbReference type="SMART" id="SM00354">
    <property type="entry name" value="HTH_LACI"/>
    <property type="match status" value="1"/>
</dbReference>
<dbReference type="PANTHER" id="PTHR30146:SF148">
    <property type="entry name" value="HTH-TYPE TRANSCRIPTIONAL REPRESSOR PURR-RELATED"/>
    <property type="match status" value="1"/>
</dbReference>
<dbReference type="InterPro" id="IPR000843">
    <property type="entry name" value="HTH_LacI"/>
</dbReference>
<keyword evidence="4" id="KW-0804">Transcription</keyword>
<organism evidence="6 7">
    <name type="scientific">Tessaracoccus aquimaris</name>
    <dbReference type="NCBI Taxonomy" id="1332264"/>
    <lineage>
        <taxon>Bacteria</taxon>
        <taxon>Bacillati</taxon>
        <taxon>Actinomycetota</taxon>
        <taxon>Actinomycetes</taxon>
        <taxon>Propionibacteriales</taxon>
        <taxon>Propionibacteriaceae</taxon>
        <taxon>Tessaracoccus</taxon>
    </lineage>
</organism>
<evidence type="ECO:0000259" key="5">
    <source>
        <dbReference type="PROSITE" id="PS50932"/>
    </source>
</evidence>
<evidence type="ECO:0000256" key="3">
    <source>
        <dbReference type="ARBA" id="ARBA00023125"/>
    </source>
</evidence>
<dbReference type="GO" id="GO:0003700">
    <property type="term" value="F:DNA-binding transcription factor activity"/>
    <property type="evidence" value="ECO:0007669"/>
    <property type="project" value="TreeGrafter"/>
</dbReference>
<keyword evidence="3" id="KW-0238">DNA-binding</keyword>
<evidence type="ECO:0000256" key="2">
    <source>
        <dbReference type="ARBA" id="ARBA00023015"/>
    </source>
</evidence>
<dbReference type="Gene3D" id="3.40.50.2300">
    <property type="match status" value="2"/>
</dbReference>
<protein>
    <recommendedName>
        <fullName evidence="5">HTH lacI-type domain-containing protein</fullName>
    </recommendedName>
</protein>
<dbReference type="SUPFAM" id="SSF53822">
    <property type="entry name" value="Periplasmic binding protein-like I"/>
    <property type="match status" value="1"/>
</dbReference>